<protein>
    <recommendedName>
        <fullName evidence="4">YwqJ-like deaminase</fullName>
    </recommendedName>
</protein>
<keyword evidence="3" id="KW-1185">Reference proteome</keyword>
<dbReference type="Pfam" id="PF14431">
    <property type="entry name" value="YwqJ-deaminase"/>
    <property type="match status" value="1"/>
</dbReference>
<evidence type="ECO:0000313" key="3">
    <source>
        <dbReference type="Proteomes" id="UP000595046"/>
    </source>
</evidence>
<dbReference type="EMBL" id="CP048882">
    <property type="protein sequence ID" value="QPP08462.1"/>
    <property type="molecule type" value="Genomic_DNA"/>
</dbReference>
<sequence>MNTASLNSPASTPAAPAASAAPATATGAAAPATHTAPATKRTADDPRVGWNAAPDDTTPPLHERRDGILPAVAAALSVRGRTLTSTGNKGDQPPAPHPLVQDFLDTLATENRARHTGRCPETVLLSRYLTSTEHARAAKRGNRRTGSAKPRPLTHSEAKRALKNAKVTARHIREHGDPLHGHYAPPCRACSALLTHFGVRPVDPGTAGEKAPR</sequence>
<reference evidence="3" key="1">
    <citation type="submission" date="2020-02" db="EMBL/GenBank/DDBJ databases">
        <title>Streptomyces sp. ASO4wet.</title>
        <authorList>
            <person name="Risdian C."/>
            <person name="Landwehr W."/>
            <person name="Schupp P."/>
            <person name="Wink J."/>
        </authorList>
    </citation>
    <scope>NUCLEOTIDE SEQUENCE [LARGE SCALE GENOMIC DNA]</scope>
    <source>
        <strain evidence="3">ASO4wet</strain>
    </source>
</reference>
<organism evidence="2 3">
    <name type="scientific">Streptomyces bathyalis</name>
    <dbReference type="NCBI Taxonomy" id="2710756"/>
    <lineage>
        <taxon>Bacteria</taxon>
        <taxon>Bacillati</taxon>
        <taxon>Actinomycetota</taxon>
        <taxon>Actinomycetes</taxon>
        <taxon>Kitasatosporales</taxon>
        <taxon>Streptomycetaceae</taxon>
        <taxon>Streptomyces</taxon>
    </lineage>
</organism>
<evidence type="ECO:0000313" key="2">
    <source>
        <dbReference type="EMBL" id="QPP08462.1"/>
    </source>
</evidence>
<dbReference type="RefSeq" id="WP_197352257.1">
    <property type="nucleotide sequence ID" value="NZ_CP048882.1"/>
</dbReference>
<feature type="compositionally biased region" description="Low complexity" evidence="1">
    <location>
        <begin position="1"/>
        <end position="40"/>
    </location>
</feature>
<feature type="region of interest" description="Disordered" evidence="1">
    <location>
        <begin position="1"/>
        <end position="65"/>
    </location>
</feature>
<dbReference type="Proteomes" id="UP000595046">
    <property type="component" value="Chromosome"/>
</dbReference>
<evidence type="ECO:0000256" key="1">
    <source>
        <dbReference type="SAM" id="MobiDB-lite"/>
    </source>
</evidence>
<dbReference type="InterPro" id="IPR025968">
    <property type="entry name" value="YwqJ_deaminase"/>
</dbReference>
<proteinExistence type="predicted"/>
<gene>
    <name evidence="2" type="ORF">G4Z16_20980</name>
</gene>
<dbReference type="KEGG" id="sbat:G4Z16_20980"/>
<evidence type="ECO:0008006" key="4">
    <source>
        <dbReference type="Google" id="ProtNLM"/>
    </source>
</evidence>
<dbReference type="AlphaFoldDB" id="A0A7T1T8P7"/>
<accession>A0A7T1T8P7</accession>
<name>A0A7T1T8P7_9ACTN</name>
<feature type="region of interest" description="Disordered" evidence="1">
    <location>
        <begin position="134"/>
        <end position="160"/>
    </location>
</feature>